<dbReference type="InterPro" id="IPR029044">
    <property type="entry name" value="Nucleotide-diphossugar_trans"/>
</dbReference>
<evidence type="ECO:0000256" key="2">
    <source>
        <dbReference type="ARBA" id="ARBA00004787"/>
    </source>
</evidence>
<evidence type="ECO:0000313" key="9">
    <source>
        <dbReference type="Proteomes" id="UP001422074"/>
    </source>
</evidence>
<keyword evidence="5 7" id="KW-0548">Nucleotidyltransferase</keyword>
<dbReference type="EMBL" id="JBDFRB010000007">
    <property type="protein sequence ID" value="MEN2744917.1"/>
    <property type="molecule type" value="Genomic_DNA"/>
</dbReference>
<dbReference type="SUPFAM" id="SSF53448">
    <property type="entry name" value="Nucleotide-diphospho-sugar transferases"/>
    <property type="match status" value="1"/>
</dbReference>
<gene>
    <name evidence="7 8" type="primary">ispD</name>
    <name evidence="8" type="ORF">ABCQ75_10250</name>
</gene>
<name>A0ABU9X1J3_9MICC</name>
<evidence type="ECO:0000256" key="6">
    <source>
        <dbReference type="ARBA" id="ARBA00023229"/>
    </source>
</evidence>
<dbReference type="InterPro" id="IPR050088">
    <property type="entry name" value="IspD/TarI_cytidylyltransf_bact"/>
</dbReference>
<dbReference type="GO" id="GO:0050518">
    <property type="term" value="F:2-C-methyl-D-erythritol 4-phosphate cytidylyltransferase activity"/>
    <property type="evidence" value="ECO:0007669"/>
    <property type="project" value="UniProtKB-EC"/>
</dbReference>
<evidence type="ECO:0000256" key="4">
    <source>
        <dbReference type="ARBA" id="ARBA00022679"/>
    </source>
</evidence>
<reference evidence="8 9" key="1">
    <citation type="submission" date="2024-05" db="EMBL/GenBank/DDBJ databases">
        <title>Sinomonas sp. nov., isolated from a waste landfill.</title>
        <authorList>
            <person name="Zhao Y."/>
        </authorList>
    </citation>
    <scope>NUCLEOTIDE SEQUENCE [LARGE SCALE GENOMIC DNA]</scope>
    <source>
        <strain evidence="8 9">CCTCC AB2014300</strain>
    </source>
</reference>
<keyword evidence="4 7" id="KW-0808">Transferase</keyword>
<comment type="caution">
    <text evidence="8">The sequence shown here is derived from an EMBL/GenBank/DDBJ whole genome shotgun (WGS) entry which is preliminary data.</text>
</comment>
<protein>
    <recommendedName>
        <fullName evidence="7">2-C-methyl-D-erythritol 4-phosphate cytidylyltransferase</fullName>
        <ecNumber evidence="7">2.7.7.60</ecNumber>
    </recommendedName>
    <alternativeName>
        <fullName evidence="7">4-diphosphocytidyl-2C-methyl-D-erythritol synthase</fullName>
    </alternativeName>
    <alternativeName>
        <fullName evidence="7">MEP cytidylyltransferase</fullName>
        <shortName evidence="7">MCT</shortName>
    </alternativeName>
</protein>
<comment type="catalytic activity">
    <reaction evidence="1 7">
        <text>2-C-methyl-D-erythritol 4-phosphate + CTP + H(+) = 4-CDP-2-C-methyl-D-erythritol + diphosphate</text>
        <dbReference type="Rhea" id="RHEA:13429"/>
        <dbReference type="ChEBI" id="CHEBI:15378"/>
        <dbReference type="ChEBI" id="CHEBI:33019"/>
        <dbReference type="ChEBI" id="CHEBI:37563"/>
        <dbReference type="ChEBI" id="CHEBI:57823"/>
        <dbReference type="ChEBI" id="CHEBI:58262"/>
        <dbReference type="EC" id="2.7.7.60"/>
    </reaction>
</comment>
<dbReference type="RefSeq" id="WP_345885267.1">
    <property type="nucleotide sequence ID" value="NZ_JBDFRB010000007.1"/>
</dbReference>
<dbReference type="NCBIfam" id="TIGR00453">
    <property type="entry name" value="ispD"/>
    <property type="match status" value="1"/>
</dbReference>
<dbReference type="Gene3D" id="3.90.550.10">
    <property type="entry name" value="Spore Coat Polysaccharide Biosynthesis Protein SpsA, Chain A"/>
    <property type="match status" value="1"/>
</dbReference>
<accession>A0ABU9X1J3</accession>
<dbReference type="InterPro" id="IPR034683">
    <property type="entry name" value="IspD/TarI"/>
</dbReference>
<dbReference type="PROSITE" id="PS01295">
    <property type="entry name" value="ISPD"/>
    <property type="match status" value="1"/>
</dbReference>
<evidence type="ECO:0000256" key="1">
    <source>
        <dbReference type="ARBA" id="ARBA00001282"/>
    </source>
</evidence>
<keyword evidence="6 7" id="KW-0414">Isoprene biosynthesis</keyword>
<dbReference type="Proteomes" id="UP001422074">
    <property type="component" value="Unassembled WGS sequence"/>
</dbReference>
<dbReference type="InterPro" id="IPR018294">
    <property type="entry name" value="ISPD_synthase_CS"/>
</dbReference>
<dbReference type="PANTHER" id="PTHR32125">
    <property type="entry name" value="2-C-METHYL-D-ERYTHRITOL 4-PHOSPHATE CYTIDYLYLTRANSFERASE, CHLOROPLASTIC"/>
    <property type="match status" value="1"/>
</dbReference>
<dbReference type="InterPro" id="IPR001228">
    <property type="entry name" value="IspD"/>
</dbReference>
<sequence length="257" mass="25947">MTEPSQPPAALAVVIVAAGSGTRLGYGVPKALVPLGGAPLLLHALRGVAGASVARQICVAVPAGDTELGGLCRSFAEEYGPDAPLITVVEGGATRADSVRAALAALEPGTERVLVHDAARPLAPSDVFHRVADALERGAHAVIPAVPVSDTIKSTAPTEGDAAAIAGEVVTGTAVREQLRAVQTPQGFDAGTLTRAHELASGWPEEQAAGITDDAMLVESLGVPVYVVPGDLRALKITTPTDYVLAEALLSAEGVAP</sequence>
<comment type="pathway">
    <text evidence="2 7">Isoprenoid biosynthesis; isopentenyl diphosphate biosynthesis via DXP pathway; isopentenyl diphosphate from 1-deoxy-D-xylulose 5-phosphate: step 2/6.</text>
</comment>
<dbReference type="CDD" id="cd02516">
    <property type="entry name" value="CDP-ME_synthetase"/>
    <property type="match status" value="1"/>
</dbReference>
<comment type="function">
    <text evidence="7">Catalyzes the formation of 4-diphosphocytidyl-2-C-methyl-D-erythritol from CTP and 2-C-methyl-D-erythritol 4-phosphate (MEP).</text>
</comment>
<dbReference type="PANTHER" id="PTHR32125:SF4">
    <property type="entry name" value="2-C-METHYL-D-ERYTHRITOL 4-PHOSPHATE CYTIDYLYLTRANSFERASE, CHLOROPLASTIC"/>
    <property type="match status" value="1"/>
</dbReference>
<feature type="site" description="Positions MEP for the nucleophilic attack" evidence="7">
    <location>
        <position position="236"/>
    </location>
</feature>
<evidence type="ECO:0000256" key="5">
    <source>
        <dbReference type="ARBA" id="ARBA00022695"/>
    </source>
</evidence>
<dbReference type="HAMAP" id="MF_00108">
    <property type="entry name" value="IspD"/>
    <property type="match status" value="1"/>
</dbReference>
<dbReference type="EC" id="2.7.7.60" evidence="7"/>
<feature type="site" description="Positions MEP for the nucleophilic attack" evidence="7">
    <location>
        <position position="176"/>
    </location>
</feature>
<dbReference type="Pfam" id="PF01128">
    <property type="entry name" value="IspD"/>
    <property type="match status" value="1"/>
</dbReference>
<feature type="site" description="Transition state stabilizer" evidence="7">
    <location>
        <position position="23"/>
    </location>
</feature>
<evidence type="ECO:0000256" key="3">
    <source>
        <dbReference type="ARBA" id="ARBA00009789"/>
    </source>
</evidence>
<proteinExistence type="inferred from homology"/>
<keyword evidence="9" id="KW-1185">Reference proteome</keyword>
<feature type="site" description="Transition state stabilizer" evidence="7">
    <location>
        <position position="30"/>
    </location>
</feature>
<comment type="similarity">
    <text evidence="3 7">Belongs to the IspD/TarI cytidylyltransferase family. IspD subfamily.</text>
</comment>
<organism evidence="8 9">
    <name type="scientific">Sinomonas halotolerans</name>
    <dbReference type="NCBI Taxonomy" id="1644133"/>
    <lineage>
        <taxon>Bacteria</taxon>
        <taxon>Bacillati</taxon>
        <taxon>Actinomycetota</taxon>
        <taxon>Actinomycetes</taxon>
        <taxon>Micrococcales</taxon>
        <taxon>Micrococcaceae</taxon>
        <taxon>Sinomonas</taxon>
    </lineage>
</organism>
<evidence type="ECO:0000313" key="8">
    <source>
        <dbReference type="EMBL" id="MEN2744917.1"/>
    </source>
</evidence>
<evidence type="ECO:0000256" key="7">
    <source>
        <dbReference type="HAMAP-Rule" id="MF_00108"/>
    </source>
</evidence>